<evidence type="ECO:0000256" key="1">
    <source>
        <dbReference type="SAM" id="Phobius"/>
    </source>
</evidence>
<dbReference type="AlphaFoldDB" id="A0A482WJA2"/>
<accession>A0A482WJA2</accession>
<gene>
    <name evidence="2" type="ORF">LSTR_LSTR007616</name>
</gene>
<name>A0A482WJA2_LAOST</name>
<proteinExistence type="predicted"/>
<evidence type="ECO:0000313" key="2">
    <source>
        <dbReference type="EMBL" id="RZF33271.1"/>
    </source>
</evidence>
<dbReference type="Proteomes" id="UP000291343">
    <property type="component" value="Unassembled WGS sequence"/>
</dbReference>
<dbReference type="EMBL" id="QKKF02034243">
    <property type="protein sequence ID" value="RZF33271.1"/>
    <property type="molecule type" value="Genomic_DNA"/>
</dbReference>
<organism evidence="2 3">
    <name type="scientific">Laodelphax striatellus</name>
    <name type="common">Small brown planthopper</name>
    <name type="synonym">Delphax striatella</name>
    <dbReference type="NCBI Taxonomy" id="195883"/>
    <lineage>
        <taxon>Eukaryota</taxon>
        <taxon>Metazoa</taxon>
        <taxon>Ecdysozoa</taxon>
        <taxon>Arthropoda</taxon>
        <taxon>Hexapoda</taxon>
        <taxon>Insecta</taxon>
        <taxon>Pterygota</taxon>
        <taxon>Neoptera</taxon>
        <taxon>Paraneoptera</taxon>
        <taxon>Hemiptera</taxon>
        <taxon>Auchenorrhyncha</taxon>
        <taxon>Fulgoroidea</taxon>
        <taxon>Delphacidae</taxon>
        <taxon>Criomorphinae</taxon>
        <taxon>Laodelphax</taxon>
    </lineage>
</organism>
<reference evidence="2 3" key="1">
    <citation type="journal article" date="2017" name="Gigascience">
        <title>Genome sequence of the small brown planthopper, Laodelphax striatellus.</title>
        <authorList>
            <person name="Zhu J."/>
            <person name="Jiang F."/>
            <person name="Wang X."/>
            <person name="Yang P."/>
            <person name="Bao Y."/>
            <person name="Zhao W."/>
            <person name="Wang W."/>
            <person name="Lu H."/>
            <person name="Wang Q."/>
            <person name="Cui N."/>
            <person name="Li J."/>
            <person name="Chen X."/>
            <person name="Luo L."/>
            <person name="Yu J."/>
            <person name="Kang L."/>
            <person name="Cui F."/>
        </authorList>
    </citation>
    <scope>NUCLEOTIDE SEQUENCE [LARGE SCALE GENOMIC DNA]</scope>
    <source>
        <strain evidence="2">Lst14</strain>
    </source>
</reference>
<keyword evidence="3" id="KW-1185">Reference proteome</keyword>
<comment type="caution">
    <text evidence="2">The sequence shown here is derived from an EMBL/GenBank/DDBJ whole genome shotgun (WGS) entry which is preliminary data.</text>
</comment>
<protein>
    <submittedName>
        <fullName evidence="2">Uncharacterized protein</fullName>
    </submittedName>
</protein>
<dbReference type="OrthoDB" id="7693445at2759"/>
<keyword evidence="1" id="KW-1133">Transmembrane helix</keyword>
<dbReference type="InParanoid" id="A0A482WJA2"/>
<sequence>MSEARQRRTVLVSGPAPALAQVPGSGPLAPNDPGVIYSVYGQQLVVMERRELVITAILSTLAVLLALALGLYVFFWCHRRRRKLLANASASGNGDPEAAAPTGRAANTDEHRTFLSLRTPLISTRTFGMELIEKQIPLLESHLFGEFKWRLLMLQTRPKHSGKLQSVTLYKVMIKGNYLLIYLSLISNPVVVDPSFCPVSDRNLRPSVIMNSRHMSCRLPFRNICFSLEMKFLNFPRTSPELPCLQHVSQGTVSYQVVDRKLSVSNSDCIYSVDFSPSLIFQSSCN</sequence>
<evidence type="ECO:0000313" key="3">
    <source>
        <dbReference type="Proteomes" id="UP000291343"/>
    </source>
</evidence>
<keyword evidence="1" id="KW-0812">Transmembrane</keyword>
<keyword evidence="1" id="KW-0472">Membrane</keyword>
<feature type="transmembrane region" description="Helical" evidence="1">
    <location>
        <begin position="52"/>
        <end position="75"/>
    </location>
</feature>